<comment type="function">
    <text evidence="6">Part of the outer membrane protein assembly complex, which is involved in assembly and insertion of beta-barrel proteins into the outer membrane.</text>
</comment>
<dbReference type="Pfam" id="PF13525">
    <property type="entry name" value="YfiO"/>
    <property type="match status" value="1"/>
</dbReference>
<evidence type="ECO:0000256" key="1">
    <source>
        <dbReference type="ARBA" id="ARBA00022729"/>
    </source>
</evidence>
<dbReference type="NCBIfam" id="TIGR03302">
    <property type="entry name" value="OM_YfiO"/>
    <property type="match status" value="1"/>
</dbReference>
<evidence type="ECO:0000256" key="5">
    <source>
        <dbReference type="ARBA" id="ARBA00023288"/>
    </source>
</evidence>
<reference evidence="9 10" key="1">
    <citation type="submission" date="2013-09" db="EMBL/GenBank/DDBJ databases">
        <title>Genome sequencing of Arenimonas oryziterrae.</title>
        <authorList>
            <person name="Chen F."/>
            <person name="Wang G."/>
        </authorList>
    </citation>
    <scope>NUCLEOTIDE SEQUENCE [LARGE SCALE GENOMIC DNA]</scope>
    <source>
        <strain evidence="9 10">YC6267</strain>
    </source>
</reference>
<sequence>MIRLSGLPRFFLFLALALSLGGCKTVSGWFGDKQAETETLPVDQLYAQGKMLREKGDYERASKYFQRLVARFPYGPYSEQAQLELAYAQYKTGKPEDATPAIDRFIRTYPRHQYIDYAYYLKALINFDRDVGFVSRIAGRDPSARDLAGPIQSYNDFNEVLRRFPNSRYAPDARQRMVHLRNELARYEMIVGLYYLRRGAYVSAANRGKYLIETYPQSQYDGDAVALMAASYGALGEKQLSDDARRVLEKNYPQHPYLSGDWPKKKGAWRQLNPFQGELK</sequence>
<accession>A0A091ASF3</accession>
<dbReference type="GO" id="GO:1990063">
    <property type="term" value="C:Bam protein complex"/>
    <property type="evidence" value="ECO:0007669"/>
    <property type="project" value="TreeGrafter"/>
</dbReference>
<dbReference type="EMBL" id="AVCI01000006">
    <property type="protein sequence ID" value="KFN43113.1"/>
    <property type="molecule type" value="Genomic_DNA"/>
</dbReference>
<proteinExistence type="inferred from homology"/>
<evidence type="ECO:0000313" key="9">
    <source>
        <dbReference type="EMBL" id="KFN43113.1"/>
    </source>
</evidence>
<evidence type="ECO:0000256" key="6">
    <source>
        <dbReference type="HAMAP-Rule" id="MF_00922"/>
    </source>
</evidence>
<keyword evidence="1 6" id="KW-0732">Signal</keyword>
<dbReference type="AlphaFoldDB" id="A0A091ASF3"/>
<evidence type="ECO:0000313" key="10">
    <source>
        <dbReference type="Proteomes" id="UP000029385"/>
    </source>
</evidence>
<keyword evidence="4 6" id="KW-0998">Cell outer membrane</keyword>
<dbReference type="InterPro" id="IPR017689">
    <property type="entry name" value="BamD"/>
</dbReference>
<comment type="subcellular location">
    <subcellularLocation>
        <location evidence="6">Cell outer membrane</location>
        <topology evidence="6">Lipid-anchor</topology>
    </subcellularLocation>
</comment>
<dbReference type="Gene3D" id="1.25.40.10">
    <property type="entry name" value="Tetratricopeptide repeat domain"/>
    <property type="match status" value="1"/>
</dbReference>
<comment type="subunit">
    <text evidence="6">Part of the Bam complex.</text>
</comment>
<dbReference type="PATRIC" id="fig|1121015.4.peg.1710"/>
<dbReference type="STRING" id="1121015.GCA_000420545_02463"/>
<dbReference type="GO" id="GO:0051205">
    <property type="term" value="P:protein insertion into membrane"/>
    <property type="evidence" value="ECO:0007669"/>
    <property type="project" value="UniProtKB-UniRule"/>
</dbReference>
<dbReference type="GO" id="GO:0043165">
    <property type="term" value="P:Gram-negative-bacterium-type cell outer membrane assembly"/>
    <property type="evidence" value="ECO:0007669"/>
    <property type="project" value="UniProtKB-UniRule"/>
</dbReference>
<comment type="caution">
    <text evidence="9">The sequence shown here is derived from an EMBL/GenBank/DDBJ whole genome shotgun (WGS) entry which is preliminary data.</text>
</comment>
<dbReference type="Proteomes" id="UP000029385">
    <property type="component" value="Unassembled WGS sequence"/>
</dbReference>
<dbReference type="eggNOG" id="COG4105">
    <property type="taxonomic scope" value="Bacteria"/>
</dbReference>
<dbReference type="InterPro" id="IPR011990">
    <property type="entry name" value="TPR-like_helical_dom_sf"/>
</dbReference>
<keyword evidence="3 6" id="KW-0564">Palmitate</keyword>
<evidence type="ECO:0000256" key="7">
    <source>
        <dbReference type="PROSITE-ProRule" id="PRU00339"/>
    </source>
</evidence>
<dbReference type="RefSeq" id="WP_022970069.1">
    <property type="nucleotide sequence ID" value="NZ_ATVD01000005.1"/>
</dbReference>
<feature type="domain" description="Outer membrane lipoprotein BamD-like" evidence="8">
    <location>
        <begin position="41"/>
        <end position="244"/>
    </location>
</feature>
<keyword evidence="10" id="KW-1185">Reference proteome</keyword>
<dbReference type="SUPFAM" id="SSF48452">
    <property type="entry name" value="TPR-like"/>
    <property type="match status" value="1"/>
</dbReference>
<dbReference type="CDD" id="cd15830">
    <property type="entry name" value="BamD"/>
    <property type="match status" value="1"/>
</dbReference>
<dbReference type="HAMAP" id="MF_00922">
    <property type="entry name" value="OM_assembly_BamD"/>
    <property type="match status" value="1"/>
</dbReference>
<evidence type="ECO:0000256" key="2">
    <source>
        <dbReference type="ARBA" id="ARBA00023136"/>
    </source>
</evidence>
<feature type="repeat" description="TPR" evidence="7">
    <location>
        <begin position="42"/>
        <end position="75"/>
    </location>
</feature>
<dbReference type="InterPro" id="IPR039565">
    <property type="entry name" value="BamD-like"/>
</dbReference>
<evidence type="ECO:0000259" key="8">
    <source>
        <dbReference type="Pfam" id="PF13525"/>
    </source>
</evidence>
<gene>
    <name evidence="6" type="primary">bamD</name>
    <name evidence="9" type="ORF">N789_11160</name>
</gene>
<comment type="similarity">
    <text evidence="6">Belongs to the BamD family.</text>
</comment>
<dbReference type="PANTHER" id="PTHR37423:SF1">
    <property type="entry name" value="OUTER MEMBRANE PROTEIN ASSEMBLY FACTOR BAMD"/>
    <property type="match status" value="1"/>
</dbReference>
<keyword evidence="7" id="KW-0802">TPR repeat</keyword>
<dbReference type="PROSITE" id="PS50005">
    <property type="entry name" value="TPR"/>
    <property type="match status" value="1"/>
</dbReference>
<evidence type="ECO:0000256" key="4">
    <source>
        <dbReference type="ARBA" id="ARBA00023237"/>
    </source>
</evidence>
<keyword evidence="5 6" id="KW-0449">Lipoprotein</keyword>
<protein>
    <recommendedName>
        <fullName evidence="6">Outer membrane protein assembly factor BamD</fullName>
    </recommendedName>
</protein>
<organism evidence="9 10">
    <name type="scientific">Arenimonas oryziterrae DSM 21050 = YC6267</name>
    <dbReference type="NCBI Taxonomy" id="1121015"/>
    <lineage>
        <taxon>Bacteria</taxon>
        <taxon>Pseudomonadati</taxon>
        <taxon>Pseudomonadota</taxon>
        <taxon>Gammaproteobacteria</taxon>
        <taxon>Lysobacterales</taxon>
        <taxon>Lysobacteraceae</taxon>
        <taxon>Arenimonas</taxon>
    </lineage>
</organism>
<dbReference type="PANTHER" id="PTHR37423">
    <property type="entry name" value="SOLUBLE LYTIC MUREIN TRANSGLYCOSYLASE-RELATED"/>
    <property type="match status" value="1"/>
</dbReference>
<dbReference type="OrthoDB" id="9779191at2"/>
<keyword evidence="2 6" id="KW-0472">Membrane</keyword>
<dbReference type="PROSITE" id="PS51257">
    <property type="entry name" value="PROKAR_LIPOPROTEIN"/>
    <property type="match status" value="1"/>
</dbReference>
<evidence type="ECO:0000256" key="3">
    <source>
        <dbReference type="ARBA" id="ARBA00023139"/>
    </source>
</evidence>
<dbReference type="InterPro" id="IPR019734">
    <property type="entry name" value="TPR_rpt"/>
</dbReference>
<name>A0A091ASF3_9GAMM</name>